<feature type="region of interest" description="Disordered" evidence="1">
    <location>
        <begin position="43"/>
        <end position="83"/>
    </location>
</feature>
<feature type="compositionally biased region" description="Polar residues" evidence="1">
    <location>
        <begin position="50"/>
        <end position="61"/>
    </location>
</feature>
<gene>
    <name evidence="2" type="ORF">LCGC14_2859980</name>
</gene>
<accession>A0A0F8Y5T6</accession>
<dbReference type="EMBL" id="LAZR01055249">
    <property type="protein sequence ID" value="KKK76802.1"/>
    <property type="molecule type" value="Genomic_DNA"/>
</dbReference>
<sequence>MRKEIYAEMVLAQKVLEMAKGNDGEIVAWNENKSNVREEVLRRNAKAGYSTRNGEPTSSGRIRSMPANDEYRQNYDEIDWSRK</sequence>
<organism evidence="2">
    <name type="scientific">marine sediment metagenome</name>
    <dbReference type="NCBI Taxonomy" id="412755"/>
    <lineage>
        <taxon>unclassified sequences</taxon>
        <taxon>metagenomes</taxon>
        <taxon>ecological metagenomes</taxon>
    </lineage>
</organism>
<feature type="compositionally biased region" description="Basic and acidic residues" evidence="1">
    <location>
        <begin position="69"/>
        <end position="83"/>
    </location>
</feature>
<reference evidence="2" key="1">
    <citation type="journal article" date="2015" name="Nature">
        <title>Complex archaea that bridge the gap between prokaryotes and eukaryotes.</title>
        <authorList>
            <person name="Spang A."/>
            <person name="Saw J.H."/>
            <person name="Jorgensen S.L."/>
            <person name="Zaremba-Niedzwiedzka K."/>
            <person name="Martijn J."/>
            <person name="Lind A.E."/>
            <person name="van Eijk R."/>
            <person name="Schleper C."/>
            <person name="Guy L."/>
            <person name="Ettema T.J."/>
        </authorList>
    </citation>
    <scope>NUCLEOTIDE SEQUENCE</scope>
</reference>
<name>A0A0F8Y5T6_9ZZZZ</name>
<evidence type="ECO:0000256" key="1">
    <source>
        <dbReference type="SAM" id="MobiDB-lite"/>
    </source>
</evidence>
<evidence type="ECO:0000313" key="2">
    <source>
        <dbReference type="EMBL" id="KKK76802.1"/>
    </source>
</evidence>
<dbReference type="AlphaFoldDB" id="A0A0F8Y5T6"/>
<proteinExistence type="predicted"/>
<comment type="caution">
    <text evidence="2">The sequence shown here is derived from an EMBL/GenBank/DDBJ whole genome shotgun (WGS) entry which is preliminary data.</text>
</comment>
<protein>
    <submittedName>
        <fullName evidence="2">Uncharacterized protein</fullName>
    </submittedName>
</protein>